<evidence type="ECO:0000256" key="1">
    <source>
        <dbReference type="ARBA" id="ARBA00004651"/>
    </source>
</evidence>
<evidence type="ECO:0000256" key="8">
    <source>
        <dbReference type="ARBA" id="ARBA00022989"/>
    </source>
</evidence>
<feature type="transmembrane region" description="Helical" evidence="14">
    <location>
        <begin position="7"/>
        <end position="29"/>
    </location>
</feature>
<protein>
    <recommendedName>
        <fullName evidence="4 14">Undecaprenyl-diphosphatase</fullName>
        <ecNumber evidence="3 14">3.6.1.27</ecNumber>
    </recommendedName>
    <alternativeName>
        <fullName evidence="12 14">Bacitracin resistance protein</fullName>
    </alternativeName>
    <alternativeName>
        <fullName evidence="11 14">Undecaprenyl pyrophosphate phosphatase</fullName>
    </alternativeName>
</protein>
<evidence type="ECO:0000256" key="5">
    <source>
        <dbReference type="ARBA" id="ARBA00022475"/>
    </source>
</evidence>
<comment type="miscellaneous">
    <text evidence="14">Bacitracin is thought to be involved in the inhibition of peptidoglycan synthesis by sequestering undecaprenyl diphosphate, thereby reducing the pool of lipid carrier available.</text>
</comment>
<sequence length="267" mass="29367">MSIIQSIILAIIEGLTEFLPISSTGHMVLTSSILGIENDKFTKLFEICIQLGAILAVVALYWKKFFDFSKWQFYVKLMLAVVPALIFGKLFDDLIDEHLGNPAFIATVLLVGGIILLFVDNWFKKPIFDEEADITNITAIKIGAYQCLAIMFPGLSRSAATIIGGMQQKLTRSLAAEFSFFLAVPTMAAATGYKLLKFIKEEGAITSEQVKLLAIGNVVAFFVAVLAIKFFISILNKYGFKYFGIYRIIVGLTILGLLATGHTLSVV</sequence>
<reference evidence="15 16" key="1">
    <citation type="submission" date="2023-05" db="EMBL/GenBank/DDBJ databases">
        <title>Novel species of genus Flectobacillus isolated from stream in China.</title>
        <authorList>
            <person name="Lu H."/>
        </authorList>
    </citation>
    <scope>NUCLEOTIDE SEQUENCE [LARGE SCALE GENOMIC DNA]</scope>
    <source>
        <strain evidence="15 16">KCTC 42575</strain>
    </source>
</reference>
<keyword evidence="10 14" id="KW-0046">Antibiotic resistance</keyword>
<evidence type="ECO:0000256" key="7">
    <source>
        <dbReference type="ARBA" id="ARBA00022801"/>
    </source>
</evidence>
<dbReference type="RefSeq" id="WP_095164056.1">
    <property type="nucleotide sequence ID" value="NZ_JASHIF010000008.1"/>
</dbReference>
<comment type="caution">
    <text evidence="15">The sequence shown here is derived from an EMBL/GenBank/DDBJ whole genome shotgun (WGS) entry which is preliminary data.</text>
</comment>
<keyword evidence="7 14" id="KW-0378">Hydrolase</keyword>
<evidence type="ECO:0000256" key="14">
    <source>
        <dbReference type="HAMAP-Rule" id="MF_01006"/>
    </source>
</evidence>
<feature type="transmembrane region" description="Helical" evidence="14">
    <location>
        <begin position="41"/>
        <end position="61"/>
    </location>
</feature>
<dbReference type="NCBIfam" id="NF001390">
    <property type="entry name" value="PRK00281.1-4"/>
    <property type="match status" value="1"/>
</dbReference>
<keyword evidence="9 14" id="KW-0472">Membrane</keyword>
<keyword evidence="5 14" id="KW-1003">Cell membrane</keyword>
<accession>A0ABT6Y7E5</accession>
<keyword evidence="8 14" id="KW-1133">Transmembrane helix</keyword>
<evidence type="ECO:0000256" key="2">
    <source>
        <dbReference type="ARBA" id="ARBA00010621"/>
    </source>
</evidence>
<dbReference type="HAMAP" id="MF_01006">
    <property type="entry name" value="Undec_diphosphatase"/>
    <property type="match status" value="1"/>
</dbReference>
<feature type="transmembrane region" description="Helical" evidence="14">
    <location>
        <begin position="103"/>
        <end position="123"/>
    </location>
</feature>
<comment type="function">
    <text evidence="14">Catalyzes the dephosphorylation of undecaprenyl diphosphate (UPP). Confers resistance to bacitracin.</text>
</comment>
<evidence type="ECO:0000256" key="11">
    <source>
        <dbReference type="ARBA" id="ARBA00032707"/>
    </source>
</evidence>
<evidence type="ECO:0000256" key="10">
    <source>
        <dbReference type="ARBA" id="ARBA00023251"/>
    </source>
</evidence>
<feature type="transmembrane region" description="Helical" evidence="14">
    <location>
        <begin position="213"/>
        <end position="232"/>
    </location>
</feature>
<evidence type="ECO:0000313" key="15">
    <source>
        <dbReference type="EMBL" id="MDI9859446.1"/>
    </source>
</evidence>
<dbReference type="GO" id="GO:0050380">
    <property type="term" value="F:undecaprenyl-diphosphatase activity"/>
    <property type="evidence" value="ECO:0007669"/>
    <property type="project" value="UniProtKB-EC"/>
</dbReference>
<comment type="subcellular location">
    <subcellularLocation>
        <location evidence="1 14">Cell membrane</location>
        <topology evidence="1 14">Multi-pass membrane protein</topology>
    </subcellularLocation>
</comment>
<comment type="catalytic activity">
    <reaction evidence="13 14">
        <text>di-trans,octa-cis-undecaprenyl diphosphate + H2O = di-trans,octa-cis-undecaprenyl phosphate + phosphate + H(+)</text>
        <dbReference type="Rhea" id="RHEA:28094"/>
        <dbReference type="ChEBI" id="CHEBI:15377"/>
        <dbReference type="ChEBI" id="CHEBI:15378"/>
        <dbReference type="ChEBI" id="CHEBI:43474"/>
        <dbReference type="ChEBI" id="CHEBI:58405"/>
        <dbReference type="ChEBI" id="CHEBI:60392"/>
        <dbReference type="EC" id="3.6.1.27"/>
    </reaction>
</comment>
<comment type="similarity">
    <text evidence="2 14">Belongs to the UppP family.</text>
</comment>
<organism evidence="15 16">
    <name type="scientific">Flectobacillus roseus</name>
    <dbReference type="NCBI Taxonomy" id="502259"/>
    <lineage>
        <taxon>Bacteria</taxon>
        <taxon>Pseudomonadati</taxon>
        <taxon>Bacteroidota</taxon>
        <taxon>Cytophagia</taxon>
        <taxon>Cytophagales</taxon>
        <taxon>Flectobacillaceae</taxon>
        <taxon>Flectobacillus</taxon>
    </lineage>
</organism>
<evidence type="ECO:0000256" key="6">
    <source>
        <dbReference type="ARBA" id="ARBA00022692"/>
    </source>
</evidence>
<dbReference type="EMBL" id="JASHIF010000008">
    <property type="protein sequence ID" value="MDI9859446.1"/>
    <property type="molecule type" value="Genomic_DNA"/>
</dbReference>
<evidence type="ECO:0000256" key="9">
    <source>
        <dbReference type="ARBA" id="ARBA00023136"/>
    </source>
</evidence>
<dbReference type="PANTHER" id="PTHR30622:SF3">
    <property type="entry name" value="UNDECAPRENYL-DIPHOSPHATASE"/>
    <property type="match status" value="1"/>
</dbReference>
<proteinExistence type="inferred from homology"/>
<dbReference type="PANTHER" id="PTHR30622">
    <property type="entry name" value="UNDECAPRENYL-DIPHOSPHATASE"/>
    <property type="match status" value="1"/>
</dbReference>
<keyword evidence="14" id="KW-0961">Cell wall biogenesis/degradation</keyword>
<keyword evidence="14" id="KW-0133">Cell shape</keyword>
<feature type="transmembrane region" description="Helical" evidence="14">
    <location>
        <begin position="174"/>
        <end position="193"/>
    </location>
</feature>
<dbReference type="EC" id="3.6.1.27" evidence="3 14"/>
<evidence type="ECO:0000256" key="13">
    <source>
        <dbReference type="ARBA" id="ARBA00047594"/>
    </source>
</evidence>
<evidence type="ECO:0000256" key="12">
    <source>
        <dbReference type="ARBA" id="ARBA00032932"/>
    </source>
</evidence>
<evidence type="ECO:0000256" key="4">
    <source>
        <dbReference type="ARBA" id="ARBA00021581"/>
    </source>
</evidence>
<evidence type="ECO:0000256" key="3">
    <source>
        <dbReference type="ARBA" id="ARBA00012374"/>
    </source>
</evidence>
<feature type="transmembrane region" description="Helical" evidence="14">
    <location>
        <begin position="73"/>
        <end position="91"/>
    </location>
</feature>
<dbReference type="InterPro" id="IPR003824">
    <property type="entry name" value="UppP"/>
</dbReference>
<name>A0ABT6Y7E5_9BACT</name>
<feature type="transmembrane region" description="Helical" evidence="14">
    <location>
        <begin position="244"/>
        <end position="264"/>
    </location>
</feature>
<keyword evidence="16" id="KW-1185">Reference proteome</keyword>
<dbReference type="Proteomes" id="UP001236507">
    <property type="component" value="Unassembled WGS sequence"/>
</dbReference>
<evidence type="ECO:0000313" key="16">
    <source>
        <dbReference type="Proteomes" id="UP001236507"/>
    </source>
</evidence>
<gene>
    <name evidence="14" type="primary">uppP</name>
    <name evidence="15" type="ORF">QM524_09515</name>
</gene>
<keyword evidence="14" id="KW-0573">Peptidoglycan synthesis</keyword>
<keyword evidence="6 14" id="KW-0812">Transmembrane</keyword>
<dbReference type="Pfam" id="PF02673">
    <property type="entry name" value="BacA"/>
    <property type="match status" value="1"/>
</dbReference>